<organism evidence="2 3">
    <name type="scientific">Clostridium sartagoforme AAU1</name>
    <dbReference type="NCBI Taxonomy" id="1202534"/>
    <lineage>
        <taxon>Bacteria</taxon>
        <taxon>Bacillati</taxon>
        <taxon>Bacillota</taxon>
        <taxon>Clostridia</taxon>
        <taxon>Eubacteriales</taxon>
        <taxon>Clostridiaceae</taxon>
        <taxon>Clostridium</taxon>
    </lineage>
</organism>
<evidence type="ECO:0000313" key="2">
    <source>
        <dbReference type="EMBL" id="EOR27391.1"/>
    </source>
</evidence>
<reference evidence="2 3" key="1">
    <citation type="submission" date="2013-03" db="EMBL/GenBank/DDBJ databases">
        <title>Whole genome shotgun sequencing of Clostridium sartagoforme AAU1.</title>
        <authorList>
            <person name="Joshi C.G."/>
            <person name="Duggirala S.M."/>
            <person name="Nathani N.M."/>
            <person name="Bhatt V.D."/>
            <person name="Patel A.K."/>
            <person name="Pandya P.R."/>
            <person name="KaPatel J.A."/>
        </authorList>
    </citation>
    <scope>NUCLEOTIDE SEQUENCE [LARGE SCALE GENOMIC DNA]</scope>
    <source>
        <strain evidence="2 3">AAU1</strain>
    </source>
</reference>
<dbReference type="SUPFAM" id="SSF47413">
    <property type="entry name" value="lambda repressor-like DNA-binding domains"/>
    <property type="match status" value="1"/>
</dbReference>
<dbReference type="EMBL" id="ASRV01000050">
    <property type="protein sequence ID" value="EOR27391.1"/>
    <property type="molecule type" value="Genomic_DNA"/>
</dbReference>
<dbReference type="InterPro" id="IPR010982">
    <property type="entry name" value="Lambda_DNA-bd_dom_sf"/>
</dbReference>
<comment type="caution">
    <text evidence="2">The sequence shown here is derived from an EMBL/GenBank/DDBJ whole genome shotgun (WGS) entry which is preliminary data.</text>
</comment>
<keyword evidence="3" id="KW-1185">Reference proteome</keyword>
<dbReference type="GO" id="GO:0003677">
    <property type="term" value="F:DNA binding"/>
    <property type="evidence" value="ECO:0007669"/>
    <property type="project" value="InterPro"/>
</dbReference>
<dbReference type="InterPro" id="IPR001387">
    <property type="entry name" value="Cro/C1-type_HTH"/>
</dbReference>
<gene>
    <name evidence="2" type="ORF">A500_04591</name>
</gene>
<dbReference type="AlphaFoldDB" id="R9CJQ9"/>
<dbReference type="OrthoDB" id="9811208at2"/>
<accession>R9CJQ9</accession>
<dbReference type="SMART" id="SM00530">
    <property type="entry name" value="HTH_XRE"/>
    <property type="match status" value="1"/>
</dbReference>
<dbReference type="PROSITE" id="PS50943">
    <property type="entry name" value="HTH_CROC1"/>
    <property type="match status" value="1"/>
</dbReference>
<name>R9CJQ9_9CLOT</name>
<proteinExistence type="predicted"/>
<sequence length="74" mass="8478">MKVNGLKFIRKTFGLTMKELSDEIGVSSNTINLWEKGLLDVTEERLNQLAEFFGLENKNIFHVILMLIVNVPVK</sequence>
<dbReference type="Pfam" id="PF12844">
    <property type="entry name" value="HTH_19"/>
    <property type="match status" value="1"/>
</dbReference>
<evidence type="ECO:0000313" key="3">
    <source>
        <dbReference type="Proteomes" id="UP000013988"/>
    </source>
</evidence>
<dbReference type="CDD" id="cd00093">
    <property type="entry name" value="HTH_XRE"/>
    <property type="match status" value="1"/>
</dbReference>
<dbReference type="Proteomes" id="UP000013988">
    <property type="component" value="Unassembled WGS sequence"/>
</dbReference>
<dbReference type="PATRIC" id="fig|1202534.3.peg.921"/>
<feature type="domain" description="HTH cro/C1-type" evidence="1">
    <location>
        <begin position="6"/>
        <end position="61"/>
    </location>
</feature>
<dbReference type="RefSeq" id="WP_016206377.1">
    <property type="nucleotide sequence ID" value="NZ_ASRV01000050.1"/>
</dbReference>
<dbReference type="Gene3D" id="1.10.260.40">
    <property type="entry name" value="lambda repressor-like DNA-binding domains"/>
    <property type="match status" value="1"/>
</dbReference>
<evidence type="ECO:0000259" key="1">
    <source>
        <dbReference type="PROSITE" id="PS50943"/>
    </source>
</evidence>
<protein>
    <submittedName>
        <fullName evidence="2">Plasmid maintenance system antidote protein</fullName>
    </submittedName>
</protein>